<dbReference type="AlphaFoldDB" id="A0AAW6LCL5"/>
<dbReference type="GO" id="GO:0004553">
    <property type="term" value="F:hydrolase activity, hydrolyzing O-glycosyl compounds"/>
    <property type="evidence" value="ECO:0007669"/>
    <property type="project" value="InterPro"/>
</dbReference>
<evidence type="ECO:0000256" key="2">
    <source>
        <dbReference type="ARBA" id="ARBA00022801"/>
    </source>
</evidence>
<evidence type="ECO:0000313" key="9">
    <source>
        <dbReference type="Proteomes" id="UP001217325"/>
    </source>
</evidence>
<gene>
    <name evidence="8" type="ORF">PXH69_07900</name>
</gene>
<dbReference type="RefSeq" id="WP_218604660.1">
    <property type="nucleotide sequence ID" value="NZ_CP104782.1"/>
</dbReference>
<keyword evidence="3" id="KW-0326">Glycosidase</keyword>
<dbReference type="Pfam" id="PF01755">
    <property type="entry name" value="Glyco_transf_25"/>
    <property type="match status" value="1"/>
</dbReference>
<evidence type="ECO:0000256" key="3">
    <source>
        <dbReference type="ARBA" id="ARBA00023295"/>
    </source>
</evidence>
<evidence type="ECO:0000256" key="5">
    <source>
        <dbReference type="ARBA" id="ARBA00029771"/>
    </source>
</evidence>
<dbReference type="CDD" id="cd06532">
    <property type="entry name" value="Glyco_transf_25"/>
    <property type="match status" value="1"/>
</dbReference>
<evidence type="ECO:0000256" key="4">
    <source>
        <dbReference type="ARBA" id="ARBA00029722"/>
    </source>
</evidence>
<dbReference type="InterPro" id="IPR044791">
    <property type="entry name" value="Beta-glucanase/XTH"/>
</dbReference>
<evidence type="ECO:0000313" key="8">
    <source>
        <dbReference type="EMBL" id="MDE8644868.1"/>
    </source>
</evidence>
<feature type="domain" description="GH16" evidence="7">
    <location>
        <begin position="447"/>
        <end position="678"/>
    </location>
</feature>
<accession>A0AAW6LCL5</accession>
<dbReference type="PANTHER" id="PTHR31062">
    <property type="entry name" value="XYLOGLUCAN ENDOTRANSGLUCOSYLASE/HYDROLASE PROTEIN 8-RELATED"/>
    <property type="match status" value="1"/>
</dbReference>
<dbReference type="InterPro" id="IPR000757">
    <property type="entry name" value="Beta-glucanase-like"/>
</dbReference>
<evidence type="ECO:0000259" key="7">
    <source>
        <dbReference type="PROSITE" id="PS51762"/>
    </source>
</evidence>
<reference evidence="8" key="1">
    <citation type="submission" date="2023-02" db="EMBL/GenBank/DDBJ databases">
        <title>A novel hydrolase synthesized by Rhodococcus erythropolis HQ is responsible for the detoxification of Zearalenone.</title>
        <authorList>
            <person name="Hu J."/>
            <person name="Xu J."/>
        </authorList>
    </citation>
    <scope>NUCLEOTIDE SEQUENCE</scope>
    <source>
        <strain evidence="8">HQ</strain>
    </source>
</reference>
<evidence type="ECO:0000256" key="6">
    <source>
        <dbReference type="ARBA" id="ARBA00031665"/>
    </source>
</evidence>
<dbReference type="EMBL" id="JARDXE010000004">
    <property type="protein sequence ID" value="MDE8644868.1"/>
    <property type="molecule type" value="Genomic_DNA"/>
</dbReference>
<keyword evidence="2" id="KW-0378">Hydrolase</keyword>
<dbReference type="Proteomes" id="UP001217325">
    <property type="component" value="Unassembled WGS sequence"/>
</dbReference>
<organism evidence="8 9">
    <name type="scientific">Rhodococcus qingshengii</name>
    <dbReference type="NCBI Taxonomy" id="334542"/>
    <lineage>
        <taxon>Bacteria</taxon>
        <taxon>Bacillati</taxon>
        <taxon>Actinomycetota</taxon>
        <taxon>Actinomycetes</taxon>
        <taxon>Mycobacteriales</taxon>
        <taxon>Nocardiaceae</taxon>
        <taxon>Rhodococcus</taxon>
        <taxon>Rhodococcus erythropolis group</taxon>
    </lineage>
</organism>
<dbReference type="Pfam" id="PF00722">
    <property type="entry name" value="Glyco_hydro_16"/>
    <property type="match status" value="1"/>
</dbReference>
<evidence type="ECO:0000256" key="1">
    <source>
        <dbReference type="ARBA" id="ARBA00014569"/>
    </source>
</evidence>
<protein>
    <recommendedName>
        <fullName evidence="1">Beta-glucanase</fullName>
    </recommendedName>
    <alternativeName>
        <fullName evidence="6">1,3-1,4-beta-D-glucan 4-glucanohydrolase</fullName>
    </alternativeName>
    <alternativeName>
        <fullName evidence="5">Endo-beta-1,3-1,4 glucanase</fullName>
    </alternativeName>
    <alternativeName>
        <fullName evidence="4">Lichenase</fullName>
    </alternativeName>
</protein>
<proteinExistence type="predicted"/>
<name>A0AAW6LCL5_RHOSG</name>
<dbReference type="GO" id="GO:0005975">
    <property type="term" value="P:carbohydrate metabolic process"/>
    <property type="evidence" value="ECO:0007669"/>
    <property type="project" value="InterPro"/>
</dbReference>
<comment type="caution">
    <text evidence="8">The sequence shown here is derived from an EMBL/GenBank/DDBJ whole genome shotgun (WGS) entry which is preliminary data.</text>
</comment>
<dbReference type="InterPro" id="IPR002654">
    <property type="entry name" value="Glyco_trans_25"/>
</dbReference>
<dbReference type="PROSITE" id="PS51762">
    <property type="entry name" value="GH16_2"/>
    <property type="match status" value="1"/>
</dbReference>
<sequence>MSILIPGGRIHAFGGRANQIAAILVINLDRQPRRLRRVKKELRRFRTGEGVPLTSITQRLTAVDARDGRAFAATADVDAVYTIGDQLYVQPDPRLASTFAADEVVRMTRQEIAVARSHIEAWKAISTGSDEYVLVLEDDIWFTPGAGDAIDRCWLAALRLSTVEGDPKLVYFSYADAGGTALRDNISDIIFRPVRGLWFLSAYVLSREGAAALLRAMPVVGPVDLWMNYRFAELGALAISSPAIAQRQDGASDNSYSILPYLARAGIVDAGSGVMSPGSPQTAPLLAWTGGMDNESLAMALSMLGLRVRVFDGDEKPMCAQELEQTLAIFDALVDAPLTTKTAVAVAKDERLVVVLEANAPIPAGLDPNQLSASRVAILSSGEPWDGSWEDLCNVLNLDKPVAAFPTGAQRSFRLFRDGRIPKRPMPRVRAPRSSYFLDDSPWVLPVTSGWQPTPTGSRFPTRAAGLIVAEASMMGESPVFRGLVETFPGNLAAFTQQGIMYNKQGTNLIIDREHHGPRPYRSGAVASAQPFTYGRFEAEIRAAEGSGLVTGFFLHRDSPRQEIDIEFVGSEPRRMLINVFFNPGDVGTAMGFGYRGAPWSIDLGFDASASYHRYSIDWQPDRITWMVDGRVVHERVSWDPTPIPHLPMYLHANLWAPRSEELAGRIDERELPSSASFRSVVVYE</sequence>